<keyword evidence="2" id="KW-0547">Nucleotide-binding</keyword>
<proteinExistence type="predicted"/>
<dbReference type="EMBL" id="OY569118">
    <property type="protein sequence ID" value="CAJ1004040.1"/>
    <property type="molecule type" value="Genomic_DNA"/>
</dbReference>
<dbReference type="InterPro" id="IPR025302">
    <property type="entry name" value="DrrA1/2-like_C"/>
</dbReference>
<feature type="domain" description="ABC transporter" evidence="4">
    <location>
        <begin position="4"/>
        <end position="230"/>
    </location>
</feature>
<evidence type="ECO:0000259" key="4">
    <source>
        <dbReference type="PROSITE" id="PS50893"/>
    </source>
</evidence>
<accession>A0AA48MA08</accession>
<dbReference type="PROSITE" id="PS50893">
    <property type="entry name" value="ABC_TRANSPORTER_2"/>
    <property type="match status" value="1"/>
</dbReference>
<dbReference type="InterPro" id="IPR003439">
    <property type="entry name" value="ABC_transporter-like_ATP-bd"/>
</dbReference>
<evidence type="ECO:0000256" key="1">
    <source>
        <dbReference type="ARBA" id="ARBA00022448"/>
    </source>
</evidence>
<dbReference type="InterPro" id="IPR027417">
    <property type="entry name" value="P-loop_NTPase"/>
</dbReference>
<dbReference type="InterPro" id="IPR003593">
    <property type="entry name" value="AAA+_ATPase"/>
</dbReference>
<dbReference type="Proteomes" id="UP001189619">
    <property type="component" value="Chromosome"/>
</dbReference>
<name>A0AA48MA08_9BACL</name>
<protein>
    <submittedName>
        <fullName evidence="5">ABC transporter ATP-binding protein</fullName>
    </submittedName>
</protein>
<keyword evidence="6" id="KW-1185">Reference proteome</keyword>
<dbReference type="Pfam" id="PF13732">
    <property type="entry name" value="DrrA1-3_C"/>
    <property type="match status" value="1"/>
</dbReference>
<dbReference type="RefSeq" id="WP_171565093.1">
    <property type="nucleotide sequence ID" value="NZ_JAUSVZ010000020.1"/>
</dbReference>
<dbReference type="PROSITE" id="PS00211">
    <property type="entry name" value="ABC_TRANSPORTER_1"/>
    <property type="match status" value="1"/>
</dbReference>
<dbReference type="Gene3D" id="3.40.50.300">
    <property type="entry name" value="P-loop containing nucleotide triphosphate hydrolases"/>
    <property type="match status" value="1"/>
</dbReference>
<evidence type="ECO:0000256" key="3">
    <source>
        <dbReference type="ARBA" id="ARBA00022840"/>
    </source>
</evidence>
<evidence type="ECO:0000313" key="6">
    <source>
        <dbReference type="Proteomes" id="UP001189619"/>
    </source>
</evidence>
<evidence type="ECO:0000256" key="2">
    <source>
        <dbReference type="ARBA" id="ARBA00022741"/>
    </source>
</evidence>
<dbReference type="SMART" id="SM00382">
    <property type="entry name" value="AAA"/>
    <property type="match status" value="1"/>
</dbReference>
<keyword evidence="1" id="KW-0813">Transport</keyword>
<dbReference type="PANTHER" id="PTHR42711">
    <property type="entry name" value="ABC TRANSPORTER ATP-BINDING PROTEIN"/>
    <property type="match status" value="1"/>
</dbReference>
<dbReference type="GO" id="GO:0016887">
    <property type="term" value="F:ATP hydrolysis activity"/>
    <property type="evidence" value="ECO:0007669"/>
    <property type="project" value="InterPro"/>
</dbReference>
<dbReference type="GO" id="GO:0005524">
    <property type="term" value="F:ATP binding"/>
    <property type="evidence" value="ECO:0007669"/>
    <property type="project" value="UniProtKB-KW"/>
</dbReference>
<dbReference type="InterPro" id="IPR017871">
    <property type="entry name" value="ABC_transporter-like_CS"/>
</dbReference>
<sequence>MALVETNQLTKRFGERTVVDGVTLSVNAGEIFGFLGKNGAGKSTFINMLTGIIRPTSGTIRMFDGVGQPDDWKRRIGVLPDYSTFYDSLTALDHLRYLARVKGIRLSKKECERILEDVGLAEHAGRKAKTFSFGMKKKLGIAQALAGDPELLFLDEPTSGVDVESALQIQQLLLRLHKQGKTIFMTSHNLHEVEKICTRIAIMKAGKIASLGSLAELQAAHRSWRTVRVRHSQLAAEQKPELVAFAECIGRHLQWEEGRFSLQVDDDQNVAALVRALVQARVDIYGVHVEEPSLERIFLEE</sequence>
<dbReference type="Pfam" id="PF00005">
    <property type="entry name" value="ABC_tran"/>
    <property type="match status" value="1"/>
</dbReference>
<dbReference type="KEGG" id="bayd:BSPP4475_17155"/>
<evidence type="ECO:0000313" key="5">
    <source>
        <dbReference type="EMBL" id="CAJ1004040.1"/>
    </source>
</evidence>
<dbReference type="InterPro" id="IPR050763">
    <property type="entry name" value="ABC_transporter_ATP-binding"/>
</dbReference>
<dbReference type="AlphaFoldDB" id="A0AA48MA08"/>
<gene>
    <name evidence="5" type="ORF">BSPP4475_17155</name>
</gene>
<dbReference type="PANTHER" id="PTHR42711:SF13">
    <property type="entry name" value="ABC TRANSPORTER, ATP-BINDING PROTEIN"/>
    <property type="match status" value="1"/>
</dbReference>
<keyword evidence="3 5" id="KW-0067">ATP-binding</keyword>
<dbReference type="SUPFAM" id="SSF52540">
    <property type="entry name" value="P-loop containing nucleoside triphosphate hydrolases"/>
    <property type="match status" value="1"/>
</dbReference>
<organism evidence="5 6">
    <name type="scientific">Brevibacillus aydinogluensis</name>
    <dbReference type="NCBI Taxonomy" id="927786"/>
    <lineage>
        <taxon>Bacteria</taxon>
        <taxon>Bacillati</taxon>
        <taxon>Bacillota</taxon>
        <taxon>Bacilli</taxon>
        <taxon>Bacillales</taxon>
        <taxon>Paenibacillaceae</taxon>
        <taxon>Brevibacillus</taxon>
    </lineage>
</organism>
<reference evidence="5" key="1">
    <citation type="submission" date="2023-07" db="EMBL/GenBank/DDBJ databases">
        <authorList>
            <person name="Ivanov I."/>
            <person name="Teneva D."/>
            <person name="Stoikov I."/>
        </authorList>
    </citation>
    <scope>NUCLEOTIDE SEQUENCE</scope>
    <source>
        <strain evidence="5">4475</strain>
    </source>
</reference>